<dbReference type="InterPro" id="IPR006823">
    <property type="entry name" value="Ceramidase_alk"/>
</dbReference>
<gene>
    <name evidence="4" type="ORF">SAMN05877753_10378</name>
</gene>
<reference evidence="4 5" key="1">
    <citation type="submission" date="2017-08" db="EMBL/GenBank/DDBJ databases">
        <authorList>
            <person name="de Groot N.N."/>
        </authorList>
    </citation>
    <scope>NUCLEOTIDE SEQUENCE [LARGE SCALE GENOMIC DNA]</scope>
    <source>
        <strain evidence="4 5">JC228</strain>
    </source>
</reference>
<feature type="binding site" evidence="1">
    <location>
        <position position="89"/>
    </location>
    <ligand>
        <name>Zn(2+)</name>
        <dbReference type="ChEBI" id="CHEBI:29105"/>
    </ligand>
</feature>
<feature type="binding site" evidence="1">
    <location>
        <position position="189"/>
    </location>
    <ligand>
        <name>Zn(2+)</name>
        <dbReference type="ChEBI" id="CHEBI:29105"/>
    </ligand>
</feature>
<dbReference type="AlphaFoldDB" id="A0A285CQZ2"/>
<comment type="catalytic activity">
    <reaction evidence="2">
        <text>an N-acylsphing-4-enine + H2O = sphing-4-enine + a fatty acid</text>
        <dbReference type="Rhea" id="RHEA:20856"/>
        <dbReference type="ChEBI" id="CHEBI:15377"/>
        <dbReference type="ChEBI" id="CHEBI:28868"/>
        <dbReference type="ChEBI" id="CHEBI:52639"/>
        <dbReference type="ChEBI" id="CHEBI:57756"/>
        <dbReference type="EC" id="3.5.1.23"/>
    </reaction>
</comment>
<dbReference type="GO" id="GO:0046514">
    <property type="term" value="P:ceramide catabolic process"/>
    <property type="evidence" value="ECO:0007669"/>
    <property type="project" value="InterPro"/>
</dbReference>
<keyword evidence="5" id="KW-1185">Reference proteome</keyword>
<keyword evidence="2" id="KW-0443">Lipid metabolism</keyword>
<comment type="cofactor">
    <cofactor evidence="1">
        <name>Zn(2+)</name>
        <dbReference type="ChEBI" id="CHEBI:29105"/>
    </cofactor>
    <text evidence="1">Binds 1 zinc ion per subunit.</text>
</comment>
<keyword evidence="2" id="KW-0378">Hydrolase</keyword>
<organism evidence="4 5">
    <name type="scientific">Bacillus oleivorans</name>
    <dbReference type="NCBI Taxonomy" id="1448271"/>
    <lineage>
        <taxon>Bacteria</taxon>
        <taxon>Bacillati</taxon>
        <taxon>Bacillota</taxon>
        <taxon>Bacilli</taxon>
        <taxon>Bacillales</taxon>
        <taxon>Bacillaceae</taxon>
        <taxon>Bacillus</taxon>
    </lineage>
</organism>
<dbReference type="GO" id="GO:0016020">
    <property type="term" value="C:membrane"/>
    <property type="evidence" value="ECO:0007669"/>
    <property type="project" value="GOC"/>
</dbReference>
<keyword evidence="1" id="KW-0479">Metal-binding</keyword>
<evidence type="ECO:0000313" key="4">
    <source>
        <dbReference type="EMBL" id="SNX69488.1"/>
    </source>
</evidence>
<dbReference type="OrthoDB" id="337762at2"/>
<dbReference type="GO" id="GO:0042759">
    <property type="term" value="P:long-chain fatty acid biosynthetic process"/>
    <property type="evidence" value="ECO:0007669"/>
    <property type="project" value="TreeGrafter"/>
</dbReference>
<dbReference type="GO" id="GO:0005576">
    <property type="term" value="C:extracellular region"/>
    <property type="evidence" value="ECO:0007669"/>
    <property type="project" value="TreeGrafter"/>
</dbReference>
<protein>
    <recommendedName>
        <fullName evidence="2">Neutral ceramidase</fullName>
        <ecNumber evidence="2">3.5.1.23</ecNumber>
    </recommendedName>
</protein>
<dbReference type="EMBL" id="OAOP01000003">
    <property type="protein sequence ID" value="SNX69488.1"/>
    <property type="molecule type" value="Genomic_DNA"/>
</dbReference>
<dbReference type="PANTHER" id="PTHR12670">
    <property type="entry name" value="CERAMIDASE"/>
    <property type="match status" value="1"/>
</dbReference>
<dbReference type="PANTHER" id="PTHR12670:SF1">
    <property type="entry name" value="NEUTRAL CERAMIDASE"/>
    <property type="match status" value="1"/>
</dbReference>
<evidence type="ECO:0000259" key="3">
    <source>
        <dbReference type="Pfam" id="PF04734"/>
    </source>
</evidence>
<dbReference type="Proteomes" id="UP000219546">
    <property type="component" value="Unassembled WGS sequence"/>
</dbReference>
<dbReference type="Pfam" id="PF04734">
    <property type="entry name" value="Ceramidase_alk"/>
    <property type="match status" value="1"/>
</dbReference>
<keyword evidence="1" id="KW-0862">Zinc</keyword>
<dbReference type="GO" id="GO:0046512">
    <property type="term" value="P:sphingosine biosynthetic process"/>
    <property type="evidence" value="ECO:0007669"/>
    <property type="project" value="TreeGrafter"/>
</dbReference>
<sequence>MTLLCGAAKAMINPPEGTLLAGYLAKRPAEGVHDPLFAKVLALKIQNKTLLMISLDLVSVDSRYVSELRNEIHDTFQIPIESIMVHSTHTHSGPGGMTDENSIVYKAFSGIWPPYVESIVKDHYEKIKNAVHEALSSLTPCTVRYGKGKALGIAANRISIDRHFEPDLNVIIFERITGKQIIVYHFACHPTIMHADNLLVSADFPGAANKYLEQNEEVEMSLFLNGPSGDVSTRFTRKDSSFDEVERMGRKLSECVLSTIKASTKLSVNHLDSNIVPITLGPRRFETEDQLRGSLLKVQEEYKHGKEKGLTASELRRIESKIEGLTASINLVNKLQNVAQIKSEIQIVSIGDMYLATVPGEMFYETGWEITNEFDEVCEVLLLGNTNDYIGYIVPEKFYEDNSYESSMTLLEKGSTEYIASQIIKNVGGMKHVSNQRL</sequence>
<keyword evidence="2" id="KW-0746">Sphingolipid metabolism</keyword>
<name>A0A285CQZ2_9BACI</name>
<accession>A0A285CQZ2</accession>
<dbReference type="RefSeq" id="WP_097158024.1">
    <property type="nucleotide sequence ID" value="NZ_JBEPMQ010000002.1"/>
</dbReference>
<dbReference type="InterPro" id="IPR031329">
    <property type="entry name" value="NEUT/ALK_ceramidase_N"/>
</dbReference>
<feature type="domain" description="Neutral/alkaline non-lysosomal ceramidase N-terminal" evidence="3">
    <location>
        <begin position="17"/>
        <end position="219"/>
    </location>
</feature>
<evidence type="ECO:0000256" key="1">
    <source>
        <dbReference type="PIRSR" id="PIRSR606823-2"/>
    </source>
</evidence>
<comment type="similarity">
    <text evidence="2">Belongs to the neutral ceramidase family.</text>
</comment>
<dbReference type="GO" id="GO:0046872">
    <property type="term" value="F:metal ion binding"/>
    <property type="evidence" value="ECO:0007669"/>
    <property type="project" value="UniProtKB-KW"/>
</dbReference>
<evidence type="ECO:0000256" key="2">
    <source>
        <dbReference type="RuleBase" id="RU366019"/>
    </source>
</evidence>
<proteinExistence type="inferred from homology"/>
<evidence type="ECO:0000313" key="5">
    <source>
        <dbReference type="Proteomes" id="UP000219546"/>
    </source>
</evidence>
<dbReference type="GO" id="GO:0017040">
    <property type="term" value="F:N-acylsphingosine amidohydrolase activity"/>
    <property type="evidence" value="ECO:0007669"/>
    <property type="project" value="UniProtKB-UniRule"/>
</dbReference>
<dbReference type="EC" id="3.5.1.23" evidence="2"/>